<reference evidence="7 8" key="1">
    <citation type="submission" date="2013-08" db="EMBL/GenBank/DDBJ databases">
        <authorList>
            <person name="Weinstock G."/>
            <person name="Sodergren E."/>
            <person name="Wylie T."/>
            <person name="Fulton L."/>
            <person name="Fulton R."/>
            <person name="Fronick C."/>
            <person name="O'Laughlin M."/>
            <person name="Godfrey J."/>
            <person name="Miner T."/>
            <person name="Herter B."/>
            <person name="Appelbaum E."/>
            <person name="Cordes M."/>
            <person name="Lek S."/>
            <person name="Wollam A."/>
            <person name="Pepin K.H."/>
            <person name="Palsikar V.B."/>
            <person name="Mitreva M."/>
            <person name="Wilson R.K."/>
        </authorList>
    </citation>
    <scope>NUCLEOTIDE SEQUENCE [LARGE SCALE GENOMIC DNA]</scope>
    <source>
        <strain evidence="7 8">ATCC 700332</strain>
    </source>
</reference>
<dbReference type="Proteomes" id="UP000016649">
    <property type="component" value="Unassembled WGS sequence"/>
</dbReference>
<dbReference type="InterPro" id="IPR002078">
    <property type="entry name" value="Sigma_54_int"/>
</dbReference>
<dbReference type="PANTHER" id="PTHR32071">
    <property type="entry name" value="TRANSCRIPTIONAL REGULATORY PROTEIN"/>
    <property type="match status" value="1"/>
</dbReference>
<dbReference type="SUPFAM" id="SSF52172">
    <property type="entry name" value="CheY-like"/>
    <property type="match status" value="1"/>
</dbReference>
<evidence type="ECO:0000256" key="5">
    <source>
        <dbReference type="ARBA" id="ARBA00023163"/>
    </source>
</evidence>
<keyword evidence="8" id="KW-1185">Reference proteome</keyword>
<proteinExistence type="predicted"/>
<dbReference type="Pfam" id="PF25601">
    <property type="entry name" value="AAA_lid_14"/>
    <property type="match status" value="1"/>
</dbReference>
<feature type="domain" description="Sigma-54 factor interaction" evidence="6">
    <location>
        <begin position="135"/>
        <end position="362"/>
    </location>
</feature>
<dbReference type="EMBL" id="AWVH01000005">
    <property type="protein sequence ID" value="ERJ94341.1"/>
    <property type="molecule type" value="Genomic_DNA"/>
</dbReference>
<dbReference type="Gene3D" id="1.10.8.60">
    <property type="match status" value="1"/>
</dbReference>
<dbReference type="InterPro" id="IPR025944">
    <property type="entry name" value="Sigma_54_int_dom_CS"/>
</dbReference>
<dbReference type="PROSITE" id="PS50045">
    <property type="entry name" value="SIGMA54_INTERACT_4"/>
    <property type="match status" value="1"/>
</dbReference>
<evidence type="ECO:0000313" key="7">
    <source>
        <dbReference type="EMBL" id="ERJ94341.1"/>
    </source>
</evidence>
<name>A0ABN0P1E9_TRELE</name>
<protein>
    <submittedName>
        <fullName evidence="7">Response regulator/sigma54 interaction family protein</fullName>
    </submittedName>
</protein>
<evidence type="ECO:0000256" key="3">
    <source>
        <dbReference type="ARBA" id="ARBA00023015"/>
    </source>
</evidence>
<keyword evidence="1" id="KW-0547">Nucleotide-binding</keyword>
<keyword evidence="2" id="KW-0067">ATP-binding</keyword>
<dbReference type="RefSeq" id="WP_021686714.1">
    <property type="nucleotide sequence ID" value="NZ_KI260561.1"/>
</dbReference>
<evidence type="ECO:0000259" key="6">
    <source>
        <dbReference type="PROSITE" id="PS50045"/>
    </source>
</evidence>
<evidence type="ECO:0000256" key="2">
    <source>
        <dbReference type="ARBA" id="ARBA00022840"/>
    </source>
</evidence>
<keyword evidence="5" id="KW-0804">Transcription</keyword>
<keyword evidence="3" id="KW-0805">Transcription regulation</keyword>
<dbReference type="InterPro" id="IPR011006">
    <property type="entry name" value="CheY-like_superfamily"/>
</dbReference>
<dbReference type="SMART" id="SM00382">
    <property type="entry name" value="AAA"/>
    <property type="match status" value="1"/>
</dbReference>
<organism evidence="7 8">
    <name type="scientific">Treponema lecithinolyticum ATCC 700332</name>
    <dbReference type="NCBI Taxonomy" id="1321815"/>
    <lineage>
        <taxon>Bacteria</taxon>
        <taxon>Pseudomonadati</taxon>
        <taxon>Spirochaetota</taxon>
        <taxon>Spirochaetia</taxon>
        <taxon>Spirochaetales</taxon>
        <taxon>Treponemataceae</taxon>
        <taxon>Treponema</taxon>
    </lineage>
</organism>
<dbReference type="CDD" id="cd00009">
    <property type="entry name" value="AAA"/>
    <property type="match status" value="1"/>
</dbReference>
<evidence type="ECO:0000256" key="1">
    <source>
        <dbReference type="ARBA" id="ARBA00022741"/>
    </source>
</evidence>
<dbReference type="PANTHER" id="PTHR32071:SF117">
    <property type="entry name" value="PTS-DEPENDENT DIHYDROXYACETONE KINASE OPERON REGULATORY PROTEIN-RELATED"/>
    <property type="match status" value="1"/>
</dbReference>
<evidence type="ECO:0000313" key="8">
    <source>
        <dbReference type="Proteomes" id="UP000016649"/>
    </source>
</evidence>
<dbReference type="Gene3D" id="3.40.50.300">
    <property type="entry name" value="P-loop containing nucleotide triphosphate hydrolases"/>
    <property type="match status" value="1"/>
</dbReference>
<accession>A0ABN0P1E9</accession>
<sequence>MIRVLLISADDHLKNLCRSLKTKRIEVVCEHIVPADMADRGKRFSLILFDFNLCAHGDIVFLSTIFAAKNHLPVLVLVNEKHVLLAAQMLNQNEADMIVVPCGADYLGACIQHYSLRKRSFFSTHPVKSIELSSFVGVSSAALLLKRQIMLASQNDMPLLLLGETGTGKSLAAKLIHELSSRKHAPFVQENTAAIQDTLIEGELFGSKAGAYTGAVNRIGLFERAGKGTLFLDEIGSISSSMQSKLLRVLETGEFRRVGDSQTKKAAVRIICATNSPLERWKDEGLFRKDLYYRITGMQLYIPPLAQRKEDILPLARFFLSRLSLKSGTNKRLTSGAQQKLGEHIWPGNIRELQNCVERAFYLSKTSSILDEDITFVL</sequence>
<gene>
    <name evidence="7" type="ORF">HMPREF9193_00313</name>
</gene>
<dbReference type="InterPro" id="IPR058031">
    <property type="entry name" value="AAA_lid_NorR"/>
</dbReference>
<dbReference type="Pfam" id="PF00158">
    <property type="entry name" value="Sigma54_activat"/>
    <property type="match status" value="1"/>
</dbReference>
<comment type="caution">
    <text evidence="7">The sequence shown here is derived from an EMBL/GenBank/DDBJ whole genome shotgun (WGS) entry which is preliminary data.</text>
</comment>
<evidence type="ECO:0000256" key="4">
    <source>
        <dbReference type="ARBA" id="ARBA00023125"/>
    </source>
</evidence>
<dbReference type="InterPro" id="IPR003593">
    <property type="entry name" value="AAA+_ATPase"/>
</dbReference>
<dbReference type="InterPro" id="IPR027417">
    <property type="entry name" value="P-loop_NTPase"/>
</dbReference>
<dbReference type="PROSITE" id="PS00688">
    <property type="entry name" value="SIGMA54_INTERACT_3"/>
    <property type="match status" value="1"/>
</dbReference>
<keyword evidence="4" id="KW-0238">DNA-binding</keyword>
<dbReference type="SUPFAM" id="SSF52540">
    <property type="entry name" value="P-loop containing nucleoside triphosphate hydrolases"/>
    <property type="match status" value="1"/>
</dbReference>